<dbReference type="EMBL" id="KY295893">
    <property type="protein sequence ID" value="AQN31699.1"/>
    <property type="molecule type" value="Genomic_DNA"/>
</dbReference>
<proteinExistence type="predicted"/>
<name>A0A1Q1PUF0_9CAUD</name>
<reference evidence="1 2" key="1">
    <citation type="submission" date="2016-11" db="EMBL/GenBank/DDBJ databases">
        <title>Biological and genomic characterization of a historic collection of therapeutic Escherichia coli bacteriophage.</title>
        <authorList>
            <person name="Baig A."/>
            <person name="Colom J."/>
            <person name="Atterbury R."/>
            <person name="Barrow P."/>
        </authorList>
    </citation>
    <scope>NUCLEOTIDE SEQUENCE [LARGE SCALE GENOMIC DNA]</scope>
</reference>
<protein>
    <submittedName>
        <fullName evidence="1">Uncharacterized protein</fullName>
    </submittedName>
</protein>
<evidence type="ECO:0000313" key="2">
    <source>
        <dbReference type="Proteomes" id="UP000225380"/>
    </source>
</evidence>
<evidence type="ECO:0000313" key="1">
    <source>
        <dbReference type="EMBL" id="AQN31699.1"/>
    </source>
</evidence>
<dbReference type="Proteomes" id="UP000225380">
    <property type="component" value="Segment"/>
</dbReference>
<accession>A0A1Q1PUF0</accession>
<organism evidence="1 2">
    <name type="scientific">Escherichia phage vB_EcoP_D</name>
    <dbReference type="NCBI Taxonomy" id="1933109"/>
    <lineage>
        <taxon>Viruses</taxon>
        <taxon>Duplodnaviria</taxon>
        <taxon>Heunggongvirae</taxon>
        <taxon>Uroviricota</taxon>
        <taxon>Caudoviricetes</taxon>
        <taxon>Autographivirales</taxon>
        <taxon>Autosignataviridae</taxon>
        <taxon>Molineuxvirinae</taxon>
        <taxon>Vectrevirus</taxon>
        <taxon>Vectrevirus sp. 'cee'</taxon>
    </lineage>
</organism>
<gene>
    <name evidence="1" type="ORF">D_1</name>
</gene>
<sequence length="69" mass="8219">MLLLMMFMLILALMYKMTMLVHNLLKTPEEKLLDNLQKRETMTERMVNLSQMIPRPTLRKCNTSSETMK</sequence>